<protein>
    <submittedName>
        <fullName evidence="1">Uncharacterized protein</fullName>
    </submittedName>
</protein>
<gene>
    <name evidence="1" type="ORF">RM445_19160</name>
</gene>
<dbReference type="EMBL" id="JAVREJ010000014">
    <property type="protein sequence ID" value="MDT0351652.1"/>
    <property type="molecule type" value="Genomic_DNA"/>
</dbReference>
<name>A0ABU2NCG3_9PSEU</name>
<organism evidence="1 2">
    <name type="scientific">Pseudonocardia charpentierae</name>
    <dbReference type="NCBI Taxonomy" id="3075545"/>
    <lineage>
        <taxon>Bacteria</taxon>
        <taxon>Bacillati</taxon>
        <taxon>Actinomycetota</taxon>
        <taxon>Actinomycetes</taxon>
        <taxon>Pseudonocardiales</taxon>
        <taxon>Pseudonocardiaceae</taxon>
        <taxon>Pseudonocardia</taxon>
    </lineage>
</organism>
<evidence type="ECO:0000313" key="1">
    <source>
        <dbReference type="EMBL" id="MDT0351652.1"/>
    </source>
</evidence>
<comment type="caution">
    <text evidence="1">The sequence shown here is derived from an EMBL/GenBank/DDBJ whole genome shotgun (WGS) entry which is preliminary data.</text>
</comment>
<proteinExistence type="predicted"/>
<keyword evidence="2" id="KW-1185">Reference proteome</keyword>
<accession>A0ABU2NCG3</accession>
<dbReference type="RefSeq" id="WP_311558060.1">
    <property type="nucleotide sequence ID" value="NZ_JAVREJ010000014.1"/>
</dbReference>
<reference evidence="2" key="1">
    <citation type="submission" date="2023-07" db="EMBL/GenBank/DDBJ databases">
        <title>30 novel species of actinomycetes from the DSMZ collection.</title>
        <authorList>
            <person name="Nouioui I."/>
        </authorList>
    </citation>
    <scope>NUCLEOTIDE SEQUENCE [LARGE SCALE GENOMIC DNA]</scope>
    <source>
        <strain evidence="2">DSM 45834</strain>
    </source>
</reference>
<evidence type="ECO:0000313" key="2">
    <source>
        <dbReference type="Proteomes" id="UP001183202"/>
    </source>
</evidence>
<sequence>MPDLCSGRPYLDDLYRIWAGAHRLVEGAGGSFTELRALFRDNTIMNALDEVAQRGGQTPGSVLVGETALVWIVDDRAMPPAMRFDAAGRISSRDERDGADVFETLATDRDLDQDYRLQAADVSLGIQGPP</sequence>
<dbReference type="Proteomes" id="UP001183202">
    <property type="component" value="Unassembled WGS sequence"/>
</dbReference>